<dbReference type="InterPro" id="IPR023299">
    <property type="entry name" value="ATPase_P-typ_cyto_dom_N"/>
</dbReference>
<evidence type="ECO:0000259" key="16">
    <source>
        <dbReference type="Pfam" id="PF16209"/>
    </source>
</evidence>
<gene>
    <name evidence="18" type="ORF">K7432_007425</name>
</gene>
<sequence>MRSPHDFPKRLYSKVKQLLVRPFHRWSNVSPTEDPEAPRLVFANNQIANSNFLLNKITNTKYTVLSFLPKNLLEQFSRFMNLYFLLIACLQLNSSLTPVNPLTTWTPLIMIFSISAMKEGLDDYQRYKSDEEFNKRLYTVYKNGRGLKVKCQDIGVGDIVRVEQGTEIPCDMVLLRSSDLDGTCYIQTANLDGETDLKTRTAPNLTGSLSDTEVIAFDGVVHCPQPNGHIYKFDARLESSPESGEFSALTSKQLLLQGTFLKNTDFAYGLSVYTGNETKIGMNKQVPPVKLTKIDRQVERASMMIFVIQLSLVLLNGVIGDIEQESYFKGQHTYLITENLSQWYHYLIIPLRMLLLMSLMIPISLKVTLDICKYMYAMFINWDLKMYSDKTGGAFAANTAISEDLGQIDYIFTDKTGTLTENIMVLKKCSIGGAIFGHTEGCDDLRSDEILRDLLQSSAMSITEPRNTHKSEEVVDFFRSLAVCNTILPSEVFENGRPIYRGSSPDEEALVMGAADVGIVFTGKSNDVIHIDTMGHKEAYQVLNVLEFSSDRKRMSVIIREYSSNPDDANKPPRIRLISKGADDSMLPHCNRQKDMVQATMKHLNEFAQLGLRTLIVGYRDLTLEEYKMWSEGFHEANTSLDDREAKLEECYNSIETEFTLLGCTAIEDKLQDDVPETIALFREAGIKLWMLTGDKLTTAIQIATSCNLLSSSNHSTLIRLEGTQKSVEELQGEIERAMHQHRANIDSERALDSPNIDSVYDLSLSVVIDGNALTTIVEDQNCNEQFMKLCMLAHTVVCCRVTPSQKCQVVTTIKEKGFVTLSIGDGGNDVLMIQQANVGVGIRGREGLQAARAADYSITKFAHLQRLVLVHGRYSLHRTSVVALYSFYKSIYVCMIQILYQVVCGFSGTSLLNAFSLTTYNTLFTQLPILFYILDKDVEESAIFEHPPVYQSNKGRSRSSFLNGFSPWIVKAIFQAVVTLLACMFTFWDWESVNGFGNDGRETMSTVVFTVVMLVVQLTLALETNYFTILNHLVIWGTIGFYFAISYVISMVQVLGMYHVIHKVYGEWMFWLAIVATSIVCMIPLYIQRYAQVQYSPQMNDLLREQSSASTDHSVELWFPLSKLYCFFRPNQSANRPVPQPLP</sequence>
<dbReference type="Pfam" id="PF00122">
    <property type="entry name" value="E1-E2_ATPase"/>
    <property type="match status" value="1"/>
</dbReference>
<dbReference type="InterPro" id="IPR023214">
    <property type="entry name" value="HAD_sf"/>
</dbReference>
<feature type="domain" description="P-type ATPase A" evidence="15">
    <location>
        <begin position="138"/>
        <end position="200"/>
    </location>
</feature>
<keyword evidence="8 14" id="KW-0460">Magnesium</keyword>
<name>A0ABR2WTE8_9FUNG</name>
<keyword evidence="9 14" id="KW-1278">Translocase</keyword>
<dbReference type="NCBIfam" id="TIGR01494">
    <property type="entry name" value="ATPase_P-type"/>
    <property type="match status" value="1"/>
</dbReference>
<dbReference type="InterPro" id="IPR059000">
    <property type="entry name" value="ATPase_P-type_domA"/>
</dbReference>
<dbReference type="PRINTS" id="PR00119">
    <property type="entry name" value="CATATPASE"/>
</dbReference>
<dbReference type="Gene3D" id="2.70.150.10">
    <property type="entry name" value="Calcium-transporting ATPase, cytoplasmic transduction domain A"/>
    <property type="match status" value="1"/>
</dbReference>
<comment type="caution">
    <text evidence="14">Lacks conserved residue(s) required for the propagation of feature annotation.</text>
</comment>
<evidence type="ECO:0000256" key="7">
    <source>
        <dbReference type="ARBA" id="ARBA00022840"/>
    </source>
</evidence>
<evidence type="ECO:0000256" key="9">
    <source>
        <dbReference type="ARBA" id="ARBA00022967"/>
    </source>
</evidence>
<dbReference type="SFLD" id="SFLDG00002">
    <property type="entry name" value="C1.7:_P-type_atpase_like"/>
    <property type="match status" value="1"/>
</dbReference>
<dbReference type="SFLD" id="SFLDF00027">
    <property type="entry name" value="p-type_atpase"/>
    <property type="match status" value="1"/>
</dbReference>
<evidence type="ECO:0000256" key="3">
    <source>
        <dbReference type="ARBA" id="ARBA00008109"/>
    </source>
</evidence>
<keyword evidence="5" id="KW-0479">Metal-binding</keyword>
<keyword evidence="6 14" id="KW-0547">Nucleotide-binding</keyword>
<dbReference type="InterPro" id="IPR032631">
    <property type="entry name" value="P-type_ATPase_N"/>
</dbReference>
<evidence type="ECO:0000256" key="5">
    <source>
        <dbReference type="ARBA" id="ARBA00022723"/>
    </source>
</evidence>
<evidence type="ECO:0000256" key="13">
    <source>
        <dbReference type="ARBA" id="ARBA00049128"/>
    </source>
</evidence>
<protein>
    <recommendedName>
        <fullName evidence="14">Phospholipid-transporting ATPase</fullName>
        <ecNumber evidence="14">7.6.2.1</ecNumber>
    </recommendedName>
</protein>
<proteinExistence type="inferred from homology"/>
<feature type="transmembrane region" description="Helical" evidence="14">
    <location>
        <begin position="1035"/>
        <end position="1057"/>
    </location>
</feature>
<dbReference type="EC" id="7.6.2.1" evidence="14"/>
<dbReference type="Gene3D" id="3.40.1110.10">
    <property type="entry name" value="Calcium-transporting ATPase, cytoplasmic domain N"/>
    <property type="match status" value="1"/>
</dbReference>
<dbReference type="InterPro" id="IPR006539">
    <property type="entry name" value="P-type_ATPase_IV"/>
</dbReference>
<feature type="domain" description="P-type ATPase C-terminal" evidence="17">
    <location>
        <begin position="852"/>
        <end position="1098"/>
    </location>
</feature>
<keyword evidence="19" id="KW-1185">Reference proteome</keyword>
<feature type="domain" description="P-type ATPase N-terminal" evidence="16">
    <location>
        <begin position="42"/>
        <end position="105"/>
    </location>
</feature>
<evidence type="ECO:0000259" key="17">
    <source>
        <dbReference type="Pfam" id="PF16212"/>
    </source>
</evidence>
<evidence type="ECO:0000256" key="6">
    <source>
        <dbReference type="ARBA" id="ARBA00022741"/>
    </source>
</evidence>
<evidence type="ECO:0000256" key="4">
    <source>
        <dbReference type="ARBA" id="ARBA00022692"/>
    </source>
</evidence>
<evidence type="ECO:0000256" key="10">
    <source>
        <dbReference type="ARBA" id="ARBA00022989"/>
    </source>
</evidence>
<dbReference type="InterPro" id="IPR023298">
    <property type="entry name" value="ATPase_P-typ_TM_dom_sf"/>
</dbReference>
<evidence type="ECO:0000256" key="11">
    <source>
        <dbReference type="ARBA" id="ARBA00023136"/>
    </source>
</evidence>
<organism evidence="18 19">
    <name type="scientific">Basidiobolus ranarum</name>
    <dbReference type="NCBI Taxonomy" id="34480"/>
    <lineage>
        <taxon>Eukaryota</taxon>
        <taxon>Fungi</taxon>
        <taxon>Fungi incertae sedis</taxon>
        <taxon>Zoopagomycota</taxon>
        <taxon>Entomophthoromycotina</taxon>
        <taxon>Basidiobolomycetes</taxon>
        <taxon>Basidiobolales</taxon>
        <taxon>Basidiobolaceae</taxon>
        <taxon>Basidiobolus</taxon>
    </lineage>
</organism>
<dbReference type="Proteomes" id="UP001479436">
    <property type="component" value="Unassembled WGS sequence"/>
</dbReference>
<comment type="catalytic activity">
    <reaction evidence="13">
        <text>a 1,2-diacyl-sn-glycero-3-phosphoethanolamine(out) + ATP + H2O = a 1,2-diacyl-sn-glycero-3-phosphoethanolamine(in) + ADP + phosphate + H(+)</text>
        <dbReference type="Rhea" id="RHEA:66132"/>
        <dbReference type="ChEBI" id="CHEBI:15377"/>
        <dbReference type="ChEBI" id="CHEBI:15378"/>
        <dbReference type="ChEBI" id="CHEBI:30616"/>
        <dbReference type="ChEBI" id="CHEBI:43474"/>
        <dbReference type="ChEBI" id="CHEBI:64612"/>
        <dbReference type="ChEBI" id="CHEBI:456216"/>
    </reaction>
    <physiologicalReaction direction="left-to-right" evidence="13">
        <dbReference type="Rhea" id="RHEA:66133"/>
    </physiologicalReaction>
</comment>
<dbReference type="NCBIfam" id="TIGR01652">
    <property type="entry name" value="ATPase-Plipid"/>
    <property type="match status" value="1"/>
</dbReference>
<keyword evidence="11 14" id="KW-0472">Membrane</keyword>
<dbReference type="InterPro" id="IPR018303">
    <property type="entry name" value="ATPase_P-typ_P_site"/>
</dbReference>
<comment type="subcellular location">
    <subcellularLocation>
        <location evidence="2">Endomembrane system</location>
    </subcellularLocation>
    <subcellularLocation>
        <location evidence="1 14">Membrane</location>
        <topology evidence="1 14">Multi-pass membrane protein</topology>
    </subcellularLocation>
</comment>
<dbReference type="InterPro" id="IPR032630">
    <property type="entry name" value="P_typ_ATPase_c"/>
</dbReference>
<dbReference type="SUPFAM" id="SSF56784">
    <property type="entry name" value="HAD-like"/>
    <property type="match status" value="1"/>
</dbReference>
<keyword evidence="7 14" id="KW-0067">ATP-binding</keyword>
<dbReference type="SUPFAM" id="SSF81660">
    <property type="entry name" value="Metal cation-transporting ATPase, ATP-binding domain N"/>
    <property type="match status" value="1"/>
</dbReference>
<dbReference type="SUPFAM" id="SSF81665">
    <property type="entry name" value="Calcium ATPase, transmembrane domain M"/>
    <property type="match status" value="1"/>
</dbReference>
<evidence type="ECO:0000256" key="14">
    <source>
        <dbReference type="RuleBase" id="RU362033"/>
    </source>
</evidence>
<accession>A0ABR2WTE8</accession>
<evidence type="ECO:0000256" key="12">
    <source>
        <dbReference type="ARBA" id="ARBA00034036"/>
    </source>
</evidence>
<dbReference type="InterPro" id="IPR001757">
    <property type="entry name" value="P_typ_ATPase"/>
</dbReference>
<evidence type="ECO:0000256" key="8">
    <source>
        <dbReference type="ARBA" id="ARBA00022842"/>
    </source>
</evidence>
<comment type="similarity">
    <text evidence="3 14">Belongs to the cation transport ATPase (P-type) (TC 3.A.3) family. Type IV subfamily.</text>
</comment>
<dbReference type="PANTHER" id="PTHR24092:SF19">
    <property type="entry name" value="PHOSPHOLIPID-TRANSPORTING ATPASE"/>
    <property type="match status" value="1"/>
</dbReference>
<dbReference type="SFLD" id="SFLDS00003">
    <property type="entry name" value="Haloacid_Dehalogenase"/>
    <property type="match status" value="1"/>
</dbReference>
<comment type="caution">
    <text evidence="18">The sequence shown here is derived from an EMBL/GenBank/DDBJ whole genome shotgun (WGS) entry which is preliminary data.</text>
</comment>
<evidence type="ECO:0000259" key="15">
    <source>
        <dbReference type="Pfam" id="PF00122"/>
    </source>
</evidence>
<keyword evidence="4 14" id="KW-0812">Transmembrane</keyword>
<dbReference type="Pfam" id="PF16209">
    <property type="entry name" value="PhoLip_ATPase_N"/>
    <property type="match status" value="1"/>
</dbReference>
<evidence type="ECO:0000256" key="2">
    <source>
        <dbReference type="ARBA" id="ARBA00004308"/>
    </source>
</evidence>
<keyword evidence="10 14" id="KW-1133">Transmembrane helix</keyword>
<reference evidence="18 19" key="1">
    <citation type="submission" date="2023-04" db="EMBL/GenBank/DDBJ databases">
        <title>Genome of Basidiobolus ranarum AG-B5.</title>
        <authorList>
            <person name="Stajich J.E."/>
            <person name="Carter-House D."/>
            <person name="Gryganskyi A."/>
        </authorList>
    </citation>
    <scope>NUCLEOTIDE SEQUENCE [LARGE SCALE GENOMIC DNA]</scope>
    <source>
        <strain evidence="18 19">AG-B5</strain>
    </source>
</reference>
<feature type="transmembrane region" description="Helical" evidence="14">
    <location>
        <begin position="969"/>
        <end position="989"/>
    </location>
</feature>
<dbReference type="SUPFAM" id="SSF81653">
    <property type="entry name" value="Calcium ATPase, transduction domain A"/>
    <property type="match status" value="1"/>
</dbReference>
<dbReference type="InterPro" id="IPR036412">
    <property type="entry name" value="HAD-like_sf"/>
</dbReference>
<evidence type="ECO:0000313" key="18">
    <source>
        <dbReference type="EMBL" id="KAK9764787.1"/>
    </source>
</evidence>
<dbReference type="Pfam" id="PF13246">
    <property type="entry name" value="Cation_ATPase"/>
    <property type="match status" value="1"/>
</dbReference>
<dbReference type="PANTHER" id="PTHR24092">
    <property type="entry name" value="PROBABLE PHOSPHOLIPID-TRANSPORTING ATPASE"/>
    <property type="match status" value="1"/>
</dbReference>
<evidence type="ECO:0000256" key="1">
    <source>
        <dbReference type="ARBA" id="ARBA00004141"/>
    </source>
</evidence>
<feature type="transmembrane region" description="Helical" evidence="14">
    <location>
        <begin position="1004"/>
        <end position="1023"/>
    </location>
</feature>
<feature type="transmembrane region" description="Helical" evidence="14">
    <location>
        <begin position="1069"/>
        <end position="1088"/>
    </location>
</feature>
<dbReference type="PROSITE" id="PS00154">
    <property type="entry name" value="ATPASE_E1_E2"/>
    <property type="match status" value="1"/>
</dbReference>
<dbReference type="InterPro" id="IPR008250">
    <property type="entry name" value="ATPase_P-typ_transduc_dom_A_sf"/>
</dbReference>
<evidence type="ECO:0000313" key="19">
    <source>
        <dbReference type="Proteomes" id="UP001479436"/>
    </source>
</evidence>
<dbReference type="Gene3D" id="3.40.50.1000">
    <property type="entry name" value="HAD superfamily/HAD-like"/>
    <property type="match status" value="1"/>
</dbReference>
<dbReference type="EMBL" id="JASJQH010000366">
    <property type="protein sequence ID" value="KAK9764787.1"/>
    <property type="molecule type" value="Genomic_DNA"/>
</dbReference>
<comment type="catalytic activity">
    <reaction evidence="12 14">
        <text>ATP + H2O + phospholipidSide 1 = ADP + phosphate + phospholipidSide 2.</text>
        <dbReference type="EC" id="7.6.2.1"/>
    </reaction>
</comment>
<dbReference type="InterPro" id="IPR044492">
    <property type="entry name" value="P_typ_ATPase_HD_dom"/>
</dbReference>
<dbReference type="Pfam" id="PF16212">
    <property type="entry name" value="PhoLip_ATPase_C"/>
    <property type="match status" value="1"/>
</dbReference>